<protein>
    <submittedName>
        <fullName evidence="3">Uncharacterized protein</fullName>
    </submittedName>
</protein>
<name>A0A8H6XN18_9AGAR</name>
<proteinExistence type="predicted"/>
<feature type="region of interest" description="Disordered" evidence="2">
    <location>
        <begin position="349"/>
        <end position="383"/>
    </location>
</feature>
<keyword evidence="4" id="KW-1185">Reference proteome</keyword>
<feature type="region of interest" description="Disordered" evidence="2">
    <location>
        <begin position="264"/>
        <end position="285"/>
    </location>
</feature>
<organism evidence="3 4">
    <name type="scientific">Mycena venus</name>
    <dbReference type="NCBI Taxonomy" id="2733690"/>
    <lineage>
        <taxon>Eukaryota</taxon>
        <taxon>Fungi</taxon>
        <taxon>Dikarya</taxon>
        <taxon>Basidiomycota</taxon>
        <taxon>Agaricomycotina</taxon>
        <taxon>Agaricomycetes</taxon>
        <taxon>Agaricomycetidae</taxon>
        <taxon>Agaricales</taxon>
        <taxon>Marasmiineae</taxon>
        <taxon>Mycenaceae</taxon>
        <taxon>Mycena</taxon>
    </lineage>
</organism>
<comment type="caution">
    <text evidence="3">The sequence shown here is derived from an EMBL/GenBank/DDBJ whole genome shotgun (WGS) entry which is preliminary data.</text>
</comment>
<feature type="coiled-coil region" evidence="1">
    <location>
        <begin position="103"/>
        <end position="133"/>
    </location>
</feature>
<dbReference type="EMBL" id="JACAZI010000014">
    <property type="protein sequence ID" value="KAF7344748.1"/>
    <property type="molecule type" value="Genomic_DNA"/>
</dbReference>
<reference evidence="3" key="1">
    <citation type="submission" date="2020-05" db="EMBL/GenBank/DDBJ databases">
        <title>Mycena genomes resolve the evolution of fungal bioluminescence.</title>
        <authorList>
            <person name="Tsai I.J."/>
        </authorList>
    </citation>
    <scope>NUCLEOTIDE SEQUENCE</scope>
    <source>
        <strain evidence="3">CCC161011</strain>
    </source>
</reference>
<dbReference type="Proteomes" id="UP000620124">
    <property type="component" value="Unassembled WGS sequence"/>
</dbReference>
<sequence>MSLAESQSQSGQRYTMSTHDEWVSSLGDHSAINVGQDSGPGHYDVLQTNPSRFMDLLSNTLELNPEHRSDLHQCLEFFNSMPQDTLLAHMYLQATLFRIVQLLQETRADYTSMKETLKEVQQLLAQNLDLTSEQRAEVNAVTKLVVWDPTRTNFDNDDIIKASVEHLKKAQNTNGMKPLFDAKGQSRQRVLIRALGRGASYAKSSLRNFLNETLDKSGGTCLTLTTTNGMKKFPGSGENVSVKHAIQVAILRQLGCDNRELLKKKSKKRAREDSGEAAASSQLRDSDDDAESQFWVVVTNFFDAQAKVWGTDRKSFGWSDYISKAVGKERRLFPNDDIPLIPHTVVAPQSATVPASSRNNRPASGMDRPTAPLPSRAFPGPLQSSLRQGIQMSTALPSSNMYEPSMMRSGSGAHQFGATVPSTPAQARNGKPFEHAAASGGPRSPIAGPATAANRCRKQRLLRSWLRLVWKQFPAGALPI</sequence>
<evidence type="ECO:0000313" key="3">
    <source>
        <dbReference type="EMBL" id="KAF7344748.1"/>
    </source>
</evidence>
<evidence type="ECO:0000313" key="4">
    <source>
        <dbReference type="Proteomes" id="UP000620124"/>
    </source>
</evidence>
<feature type="compositionally biased region" description="Polar residues" evidence="2">
    <location>
        <begin position="349"/>
        <end position="362"/>
    </location>
</feature>
<keyword evidence="1" id="KW-0175">Coiled coil</keyword>
<gene>
    <name evidence="3" type="ORF">MVEN_01635500</name>
</gene>
<dbReference type="AlphaFoldDB" id="A0A8H6XN18"/>
<dbReference type="OrthoDB" id="3007288at2759"/>
<feature type="region of interest" description="Disordered" evidence="2">
    <location>
        <begin position="408"/>
        <end position="450"/>
    </location>
</feature>
<evidence type="ECO:0000256" key="2">
    <source>
        <dbReference type="SAM" id="MobiDB-lite"/>
    </source>
</evidence>
<accession>A0A8H6XN18</accession>
<evidence type="ECO:0000256" key="1">
    <source>
        <dbReference type="SAM" id="Coils"/>
    </source>
</evidence>